<dbReference type="eggNOG" id="COG3437">
    <property type="taxonomic scope" value="Bacteria"/>
</dbReference>
<evidence type="ECO:0000256" key="4">
    <source>
        <dbReference type="PROSITE-ProRule" id="PRU00169"/>
    </source>
</evidence>
<dbReference type="Gene3D" id="3.40.50.2300">
    <property type="match status" value="1"/>
</dbReference>
<keyword evidence="3 4" id="KW-0597">Phosphoprotein</keyword>
<dbReference type="Proteomes" id="UP000004664">
    <property type="component" value="Unassembled WGS sequence"/>
</dbReference>
<dbReference type="Pfam" id="PF02518">
    <property type="entry name" value="HATPase_c"/>
    <property type="match status" value="1"/>
</dbReference>
<dbReference type="CDD" id="cd17551">
    <property type="entry name" value="REC_RpfG-like"/>
    <property type="match status" value="1"/>
</dbReference>
<dbReference type="Pfam" id="PF00512">
    <property type="entry name" value="HisKA"/>
    <property type="match status" value="1"/>
</dbReference>
<dbReference type="CDD" id="cd00082">
    <property type="entry name" value="HisKA"/>
    <property type="match status" value="1"/>
</dbReference>
<dbReference type="SUPFAM" id="SSF47384">
    <property type="entry name" value="Homodimeric domain of signal transducing histidine kinase"/>
    <property type="match status" value="1"/>
</dbReference>
<dbReference type="RefSeq" id="WP_006889646.1">
    <property type="nucleotide sequence ID" value="NZ_JH109152.1"/>
</dbReference>
<dbReference type="PROSITE" id="PS50112">
    <property type="entry name" value="PAS"/>
    <property type="match status" value="1"/>
</dbReference>
<dbReference type="InterPro" id="IPR036097">
    <property type="entry name" value="HisK_dim/P_sf"/>
</dbReference>
<reference evidence="8 9" key="1">
    <citation type="submission" date="2011-06" db="EMBL/GenBank/DDBJ databases">
        <title>Genomic sequence of Methylobacter tundripaludum SV96.</title>
        <authorList>
            <consortium name="US DOE Joint Genome Institute"/>
            <person name="Lucas S."/>
            <person name="Han J."/>
            <person name="Lapidus A."/>
            <person name="Cheng J.-F."/>
            <person name="Goodwin L."/>
            <person name="Pitluck S."/>
            <person name="Held B."/>
            <person name="Detter J.C."/>
            <person name="Han C."/>
            <person name="Tapia R."/>
            <person name="Land M."/>
            <person name="Hauser L."/>
            <person name="Kyrpides N."/>
            <person name="Ivanova N."/>
            <person name="Ovchinnikova G."/>
            <person name="Pagani I."/>
            <person name="Klotz M.G."/>
            <person name="Dispirito A.A."/>
            <person name="Murrell J.C."/>
            <person name="Dunfield P."/>
            <person name="Kalyuzhnaya M.G."/>
            <person name="Svenning M."/>
            <person name="Trotsenko Y.A."/>
            <person name="Stein L.Y."/>
            <person name="Woyke T."/>
        </authorList>
    </citation>
    <scope>NUCLEOTIDE SEQUENCE [LARGE SCALE GENOMIC DNA]</scope>
    <source>
        <strain evidence="9">ATCC BAA-1195 / DSM 17260 / SV96</strain>
    </source>
</reference>
<evidence type="ECO:0000256" key="3">
    <source>
        <dbReference type="ARBA" id="ARBA00022553"/>
    </source>
</evidence>
<dbReference type="CDD" id="cd00130">
    <property type="entry name" value="PAS"/>
    <property type="match status" value="1"/>
</dbReference>
<dbReference type="Pfam" id="PF13426">
    <property type="entry name" value="PAS_9"/>
    <property type="match status" value="1"/>
</dbReference>
<keyword evidence="8" id="KW-0808">Transferase</keyword>
<dbReference type="eggNOG" id="COG4191">
    <property type="taxonomic scope" value="Bacteria"/>
</dbReference>
<dbReference type="AlphaFoldDB" id="G3IV56"/>
<dbReference type="PANTHER" id="PTHR43065">
    <property type="entry name" value="SENSOR HISTIDINE KINASE"/>
    <property type="match status" value="1"/>
</dbReference>
<dbReference type="InterPro" id="IPR036890">
    <property type="entry name" value="HATPase_C_sf"/>
</dbReference>
<dbReference type="PROSITE" id="PS50109">
    <property type="entry name" value="HIS_KIN"/>
    <property type="match status" value="1"/>
</dbReference>
<dbReference type="SMART" id="SM00388">
    <property type="entry name" value="HisKA"/>
    <property type="match status" value="1"/>
</dbReference>
<protein>
    <recommendedName>
        <fullName evidence="2">histidine kinase</fullName>
        <ecNumber evidence="2">2.7.13.3</ecNumber>
    </recommendedName>
</protein>
<dbReference type="InterPro" id="IPR011006">
    <property type="entry name" value="CheY-like_superfamily"/>
</dbReference>
<dbReference type="SUPFAM" id="SSF55874">
    <property type="entry name" value="ATPase domain of HSP90 chaperone/DNA topoisomerase II/histidine kinase"/>
    <property type="match status" value="1"/>
</dbReference>
<gene>
    <name evidence="8" type="ORF">Mettu_0439</name>
</gene>
<evidence type="ECO:0000313" key="8">
    <source>
        <dbReference type="EMBL" id="EGW21669.1"/>
    </source>
</evidence>
<feature type="domain" description="Response regulatory" evidence="6">
    <location>
        <begin position="11"/>
        <end position="126"/>
    </location>
</feature>
<evidence type="ECO:0000256" key="2">
    <source>
        <dbReference type="ARBA" id="ARBA00012438"/>
    </source>
</evidence>
<dbReference type="InterPro" id="IPR003594">
    <property type="entry name" value="HATPase_dom"/>
</dbReference>
<comment type="catalytic activity">
    <reaction evidence="1">
        <text>ATP + protein L-histidine = ADP + protein N-phospho-L-histidine.</text>
        <dbReference type="EC" id="2.7.13.3"/>
    </reaction>
</comment>
<dbReference type="Pfam" id="PF00072">
    <property type="entry name" value="Response_reg"/>
    <property type="match status" value="1"/>
</dbReference>
<dbReference type="HOGENOM" id="CLU_000445_114_72_6"/>
<keyword evidence="9" id="KW-1185">Reference proteome</keyword>
<dbReference type="Gene3D" id="1.10.287.130">
    <property type="match status" value="1"/>
</dbReference>
<dbReference type="EMBL" id="JH109152">
    <property type="protein sequence ID" value="EGW21669.1"/>
    <property type="molecule type" value="Genomic_DNA"/>
</dbReference>
<accession>G3IV56</accession>
<organism evidence="8 9">
    <name type="scientific">Methylobacter tundripaludum (strain ATCC BAA-1195 / DSM 17260 / SV96)</name>
    <dbReference type="NCBI Taxonomy" id="697282"/>
    <lineage>
        <taxon>Bacteria</taxon>
        <taxon>Pseudomonadati</taxon>
        <taxon>Pseudomonadota</taxon>
        <taxon>Gammaproteobacteria</taxon>
        <taxon>Methylococcales</taxon>
        <taxon>Methylococcaceae</taxon>
        <taxon>Methylobacter</taxon>
    </lineage>
</organism>
<dbReference type="SMART" id="SM00387">
    <property type="entry name" value="HATPase_c"/>
    <property type="match status" value="1"/>
</dbReference>
<evidence type="ECO:0000259" key="7">
    <source>
        <dbReference type="PROSITE" id="PS50112"/>
    </source>
</evidence>
<evidence type="ECO:0000259" key="5">
    <source>
        <dbReference type="PROSITE" id="PS50109"/>
    </source>
</evidence>
<dbReference type="Gene3D" id="3.30.450.20">
    <property type="entry name" value="PAS domain"/>
    <property type="match status" value="1"/>
</dbReference>
<feature type="domain" description="PAS" evidence="7">
    <location>
        <begin position="149"/>
        <end position="193"/>
    </location>
</feature>
<dbReference type="STRING" id="697282.Mettu_0439"/>
<sequence>MISEQEILNASILIIDDQQYNVLLLGEMLGDVGYACIASTNDPHEVYSLHQKNRYDLILLDLQMPDMDGFQVMEGLKEIETDGYLPVLVITAQPGHKLRALAAGAKDFVSKPFDLVEVRTRIHNLLEVRLLYKKLNNYNKVLEQTVQERTAELNSIFNASVEGIITIDMSDIIVSANAAVETIFGYKPKELIGCRINKIMPSSPRKMNDCSLPHTVKSVGQIWEIEGIHKNGSVVPLDMSIAEFSIENTRYFTTIVRDVSLRKHREQQDKKHLDELAHVTRLGLMGEMASGIAHELNQPLTAISTYTQTSINLINTDHPDPVKLLEILSKIHHQASRAGQIIQRMREFIKSHAKHRSTADINSLIHECVDLCIVELNQNGVKLKLELENNLPSINVDQIQIEQVLINLIRNSVDALKNLPEKRQRQITIHSRVTLNNSIQVRVKDNGPGINEDQQKKISTPFYTTKADGMGMGISISRSLIEAHEGTLYFKSKPDKGTTFYFILPMA</sequence>
<keyword evidence="8" id="KW-0418">Kinase</keyword>
<dbReference type="OrthoDB" id="1931120at2"/>
<evidence type="ECO:0000259" key="6">
    <source>
        <dbReference type="PROSITE" id="PS50110"/>
    </source>
</evidence>
<proteinExistence type="predicted"/>
<dbReference type="SUPFAM" id="SSF55785">
    <property type="entry name" value="PYP-like sensor domain (PAS domain)"/>
    <property type="match status" value="1"/>
</dbReference>
<dbReference type="SMART" id="SM00091">
    <property type="entry name" value="PAS"/>
    <property type="match status" value="1"/>
</dbReference>
<dbReference type="SUPFAM" id="SSF52172">
    <property type="entry name" value="CheY-like"/>
    <property type="match status" value="1"/>
</dbReference>
<feature type="modified residue" description="4-aspartylphosphate" evidence="4">
    <location>
        <position position="61"/>
    </location>
</feature>
<dbReference type="InterPro" id="IPR000014">
    <property type="entry name" value="PAS"/>
</dbReference>
<dbReference type="GO" id="GO:0000155">
    <property type="term" value="F:phosphorelay sensor kinase activity"/>
    <property type="evidence" value="ECO:0007669"/>
    <property type="project" value="InterPro"/>
</dbReference>
<dbReference type="InterPro" id="IPR003661">
    <property type="entry name" value="HisK_dim/P_dom"/>
</dbReference>
<name>G3IV56_METTV</name>
<evidence type="ECO:0000313" key="9">
    <source>
        <dbReference type="Proteomes" id="UP000004664"/>
    </source>
</evidence>
<dbReference type="PANTHER" id="PTHR43065:SF42">
    <property type="entry name" value="TWO-COMPONENT SENSOR PPRA"/>
    <property type="match status" value="1"/>
</dbReference>
<dbReference type="PRINTS" id="PR00344">
    <property type="entry name" value="BCTRLSENSOR"/>
</dbReference>
<dbReference type="SMART" id="SM00448">
    <property type="entry name" value="REC"/>
    <property type="match status" value="1"/>
</dbReference>
<dbReference type="InterPro" id="IPR001789">
    <property type="entry name" value="Sig_transdc_resp-reg_receiver"/>
</dbReference>
<dbReference type="EC" id="2.7.13.3" evidence="2"/>
<dbReference type="Gene3D" id="3.30.565.10">
    <property type="entry name" value="Histidine kinase-like ATPase, C-terminal domain"/>
    <property type="match status" value="1"/>
</dbReference>
<dbReference type="NCBIfam" id="TIGR00229">
    <property type="entry name" value="sensory_box"/>
    <property type="match status" value="1"/>
</dbReference>
<dbReference type="InterPro" id="IPR005467">
    <property type="entry name" value="His_kinase_dom"/>
</dbReference>
<dbReference type="InterPro" id="IPR035965">
    <property type="entry name" value="PAS-like_dom_sf"/>
</dbReference>
<feature type="domain" description="Histidine kinase" evidence="5">
    <location>
        <begin position="291"/>
        <end position="507"/>
    </location>
</feature>
<dbReference type="InterPro" id="IPR004358">
    <property type="entry name" value="Sig_transdc_His_kin-like_C"/>
</dbReference>
<evidence type="ECO:0000256" key="1">
    <source>
        <dbReference type="ARBA" id="ARBA00000085"/>
    </source>
</evidence>
<dbReference type="PROSITE" id="PS50110">
    <property type="entry name" value="RESPONSE_REGULATORY"/>
    <property type="match status" value="1"/>
</dbReference>